<evidence type="ECO:0000313" key="3">
    <source>
        <dbReference type="Proteomes" id="UP000236742"/>
    </source>
</evidence>
<dbReference type="Proteomes" id="UP000236742">
    <property type="component" value="Unassembled WGS sequence"/>
</dbReference>
<gene>
    <name evidence="2" type="ORF">SAMN05421751_101409</name>
</gene>
<dbReference type="RefSeq" id="WP_104006424.1">
    <property type="nucleotide sequence ID" value="NZ_FNVD01000001.1"/>
</dbReference>
<protein>
    <recommendedName>
        <fullName evidence="4">Invasion protein IalB, involved in pathogenesis</fullName>
    </recommendedName>
</protein>
<dbReference type="AlphaFoldDB" id="A0A1H5S9I1"/>
<keyword evidence="3" id="KW-1185">Reference proteome</keyword>
<organism evidence="2 3">
    <name type="scientific">Jhaorihella thermophila</name>
    <dbReference type="NCBI Taxonomy" id="488547"/>
    <lineage>
        <taxon>Bacteria</taxon>
        <taxon>Pseudomonadati</taxon>
        <taxon>Pseudomonadota</taxon>
        <taxon>Alphaproteobacteria</taxon>
        <taxon>Rhodobacterales</taxon>
        <taxon>Paracoccaceae</taxon>
        <taxon>Jhaorihella</taxon>
    </lineage>
</organism>
<feature type="chain" id="PRO_5009283775" description="Invasion protein IalB, involved in pathogenesis" evidence="1">
    <location>
        <begin position="23"/>
        <end position="164"/>
    </location>
</feature>
<accession>A0A1H5S9I1</accession>
<keyword evidence="1" id="KW-0732">Signal</keyword>
<reference evidence="2 3" key="1">
    <citation type="submission" date="2016-10" db="EMBL/GenBank/DDBJ databases">
        <authorList>
            <person name="de Groot N.N."/>
        </authorList>
    </citation>
    <scope>NUCLEOTIDE SEQUENCE [LARGE SCALE GENOMIC DNA]</scope>
    <source>
        <strain evidence="2 3">DSM 23413</strain>
    </source>
</reference>
<proteinExistence type="predicted"/>
<feature type="signal peptide" evidence="1">
    <location>
        <begin position="1"/>
        <end position="22"/>
    </location>
</feature>
<evidence type="ECO:0008006" key="4">
    <source>
        <dbReference type="Google" id="ProtNLM"/>
    </source>
</evidence>
<dbReference type="EMBL" id="FNVD01000001">
    <property type="protein sequence ID" value="SEF47222.1"/>
    <property type="molecule type" value="Genomic_DNA"/>
</dbReference>
<evidence type="ECO:0000256" key="1">
    <source>
        <dbReference type="SAM" id="SignalP"/>
    </source>
</evidence>
<sequence>MRFVLSAFLVVFIALTSVPAQASDSRVVFRHKAWELRVAAFDDGTLSCIAQVRPSNGTTFAIWADGQTVKLQFFSDMWAFGNTTGDVVARIDRRAGWNLNSANLYKNSVIFTLPGGDPSTRFLLEIARGNVIRLNHRSGQRMGQWSLAGSRATMQKLIECVDYL</sequence>
<evidence type="ECO:0000313" key="2">
    <source>
        <dbReference type="EMBL" id="SEF47222.1"/>
    </source>
</evidence>
<name>A0A1H5S9I1_9RHOB</name>
<dbReference type="OrthoDB" id="7688403at2"/>